<dbReference type="Proteomes" id="UP000053958">
    <property type="component" value="Unassembled WGS sequence"/>
</dbReference>
<feature type="compositionally biased region" description="Acidic residues" evidence="7">
    <location>
        <begin position="1748"/>
        <end position="1764"/>
    </location>
</feature>
<dbReference type="Pfam" id="PF12765">
    <property type="entry name" value="Cohesin_HEAT"/>
    <property type="match status" value="1"/>
</dbReference>
<evidence type="ECO:0000313" key="10">
    <source>
        <dbReference type="Proteomes" id="UP000053958"/>
    </source>
</evidence>
<dbReference type="PANTHER" id="PTHR21704:SF18">
    <property type="entry name" value="NIPPED-B-LIKE PROTEIN"/>
    <property type="match status" value="1"/>
</dbReference>
<keyword evidence="10" id="KW-1185">Reference proteome</keyword>
<proteinExistence type="inferred from homology"/>
<feature type="region of interest" description="Disordered" evidence="7">
    <location>
        <begin position="235"/>
        <end position="260"/>
    </location>
</feature>
<organism evidence="9 10">
    <name type="scientific">Rasamsonia emersonii (strain ATCC 16479 / CBS 393.64 / IMI 116815)</name>
    <dbReference type="NCBI Taxonomy" id="1408163"/>
    <lineage>
        <taxon>Eukaryota</taxon>
        <taxon>Fungi</taxon>
        <taxon>Dikarya</taxon>
        <taxon>Ascomycota</taxon>
        <taxon>Pezizomycotina</taxon>
        <taxon>Eurotiomycetes</taxon>
        <taxon>Eurotiomycetidae</taxon>
        <taxon>Eurotiales</taxon>
        <taxon>Trichocomaceae</taxon>
        <taxon>Rasamsonia</taxon>
    </lineage>
</organism>
<sequence length="1817" mass="200947">MDQARPPAVQVVINGHGQPQAYPHGGPNGAQQRHMRPLSVDEALQYSPMTSAPIFGLDSILRPDVGGPSSTGSIGYSRRAGRNLLNDLDNETRLGLEKSTQLSTAQEYLQQLLDGDQLTEFKFTLPAGTKSFDSSSASAADGARGIRGKLGPFANMVLDATDIAFRYPTPSTPGPKTTAGVQNQTFLPTPISSTKPVSSSKGGIPPDQSSNALYKQPHEKFPQPSVIIPPLSQQAEDEPLDGQGSAKRRKLNTDGENSVPSFRLKDQKEEADAAVLKLQDLLHEIFEAEDRLEPDTSSMAVVQESNAIFRVANALEVHGPILGPESHSRLQKSIQKVAGFERLHDIPSEYLARIQKLCEGPVLAAQALDLKLDDASNDTETQDWLRKLDDMHNALLAIGTLLHTMSGRRSEKELCPEDLIQAVPNVLNQAFDHCIIPAVEARPSDKESRLFEFVAREKKIVGSLTHQARKLLALLANFLSHIDVSEGVITATEFLATKLIFVENAYNDRESAIGYQKYESVRRASMDVLAKIFSKYPPQRPYILDEILVSLEKLPSTRQNARQFKLIDGKNIQLLTALVMQLVQTTALETPRSRKSKAKRRLPILGDDEDDELVGDNKDQEQSDSEDDMLGSKVSLERLANRVDKLYDNAVRSAQYIVKFIVQRAMTSTKTGDQPYRNLLDLFTEDLINVLGSTDWPAAELLLRILASHMVGIAELDKSPATAKNMALELLGWMGSGISDLTAAAQHLVPALDEADTGLSEYLRQLFDDHSRRALHVQDLVVADGPYRIALEYLQDRDVDNWQLTSARGYYTVQWAKLICSTYYDSDEKHEVQGHGIDELLSIIPKLLSDSKWLETNRYVLVEFALGTLLTPRSRFNNVSNTHGKFAYMLTVLNMGFCKAFDTIIKVLLNSITSDQAKVRSRSLKSVITMLEKDPSLLDRDSSVMRVILRCATDASPMVRDSALSLIAKCIALKPGLEEEGCRAILTCAADPTAGVRKRCIALLKDIYLKTTRKDLKLAILDSLLQRTSDYEEGVAVLARQTFEEIWLAPFHGSIDSLQEDTKSKVALAEQVSLIVNLIQRSETAVESLGSFLKKILADAPKSMSSNFKVCKAMVANMFERVVDDSESPEKLNQQALLQTMTVFAKANARLFSPDQLKTLHPYIGHLVTGEDLFIFRSVVVIYRCVLPYISSAHNTLLKEVQNDLFKSVAKLARAELNEVMACLWTINGVLQNTERLVKLTISVLKGINQARGVNLSDSSKTDVLGRARSYVRIAGCVGRHCDLEKFEPHFKNAFPSWKGGSVAGLLVDSILPFTYQNQPLELRTMALESLGAICQSWPAQFSREEPRQVLSSVFKEDNANLQNIVLRAFSDFFAIHEGKSEKLVQPSADSAEPETTTRFGGSLKASDNDGAAALIAQHFLQDMLRVAQSRQDSYALTAIELIASINRQGLVHPKECAGVLVSLETSTVPAIAKVAFETHKMLHQQYESMFEREYMRAIQDAFYYQRDVVGDSSGAFARPYTAKLAPLFEIVKTSNSRYQKKFLFNLCSKVNFELKDLDTSGNPPEHLLLARFISQNLAFFDYGQLAELIPTIACMERIVASTGTIVAHAIETEVFPTNIEPVKNEGENVTQPAIDVPTDTAPVQTVNPHTLRQLATAAAILSMLWEARSHLRRLYGINAHVRQQEAKTNIKELNKAPTKVHGVTGDRFWEAISKNMACLESEESMREKCRDFATLLSIDDELKVAGDDDLDRDSPDDGAEGDEVGSTTLGANGNKPMKRKNSLSGGQPPKRPKGKGRNSGGKKRTSSEPDDLLGAD</sequence>
<evidence type="ECO:0000256" key="3">
    <source>
        <dbReference type="ARBA" id="ARBA00022737"/>
    </source>
</evidence>
<dbReference type="InterPro" id="IPR026003">
    <property type="entry name" value="Cohesin_HEAT"/>
</dbReference>
<name>A0A0F4YHA9_RASE3</name>
<keyword evidence="5 6" id="KW-0131">Cell cycle</keyword>
<dbReference type="GO" id="GO:0071169">
    <property type="term" value="P:establishment of protein localization to chromatin"/>
    <property type="evidence" value="ECO:0007669"/>
    <property type="project" value="TreeGrafter"/>
</dbReference>
<dbReference type="Pfam" id="PF12830">
    <property type="entry name" value="Nipped-B_C"/>
    <property type="match status" value="1"/>
</dbReference>
<evidence type="ECO:0000256" key="5">
    <source>
        <dbReference type="ARBA" id="ARBA00023306"/>
    </source>
</evidence>
<feature type="domain" description="Sister chromatid cohesion C-terminal" evidence="8">
    <location>
        <begin position="1414"/>
        <end position="1599"/>
    </location>
</feature>
<dbReference type="STRING" id="1408163.A0A0F4YHA9"/>
<comment type="similarity">
    <text evidence="2 6">Belongs to the SCC2/Nipped-B family.</text>
</comment>
<dbReference type="OrthoDB" id="418242at2759"/>
<dbReference type="InterPro" id="IPR016024">
    <property type="entry name" value="ARM-type_fold"/>
</dbReference>
<reference evidence="9 10" key="1">
    <citation type="submission" date="2015-04" db="EMBL/GenBank/DDBJ databases">
        <authorList>
            <person name="Heijne W.H."/>
            <person name="Fedorova N.D."/>
            <person name="Nierman W.C."/>
            <person name="Vollebregt A.W."/>
            <person name="Zhao Z."/>
            <person name="Wu L."/>
            <person name="Kumar M."/>
            <person name="Stam H."/>
            <person name="van den Berg M.A."/>
            <person name="Pel H.J."/>
        </authorList>
    </citation>
    <scope>NUCLEOTIDE SEQUENCE [LARGE SCALE GENOMIC DNA]</scope>
    <source>
        <strain evidence="9 10">CBS 393.64</strain>
    </source>
</reference>
<comment type="subcellular location">
    <subcellularLocation>
        <location evidence="1 6">Nucleus</location>
    </subcellularLocation>
</comment>
<evidence type="ECO:0000256" key="4">
    <source>
        <dbReference type="ARBA" id="ARBA00023242"/>
    </source>
</evidence>
<protein>
    <recommendedName>
        <fullName evidence="6">Sister chromatid cohesion protein</fullName>
    </recommendedName>
</protein>
<evidence type="ECO:0000256" key="2">
    <source>
        <dbReference type="ARBA" id="ARBA00009252"/>
    </source>
</evidence>
<evidence type="ECO:0000313" key="9">
    <source>
        <dbReference type="EMBL" id="KKA17028.1"/>
    </source>
</evidence>
<gene>
    <name evidence="9" type="ORF">T310_9350</name>
</gene>
<accession>A0A0F4YHA9</accession>
<feature type="region of interest" description="Disordered" evidence="7">
    <location>
        <begin position="15"/>
        <end position="34"/>
    </location>
</feature>
<dbReference type="FunFam" id="1.25.10.10:FF:000494">
    <property type="entry name" value="Sister chromatid cohesion protein"/>
    <property type="match status" value="1"/>
</dbReference>
<dbReference type="InterPro" id="IPR011989">
    <property type="entry name" value="ARM-like"/>
</dbReference>
<dbReference type="Gene3D" id="1.25.10.10">
    <property type="entry name" value="Leucine-rich Repeat Variant"/>
    <property type="match status" value="1"/>
</dbReference>
<dbReference type="GO" id="GO:1990414">
    <property type="term" value="P:replication-born double-strand break repair via sister chromatid exchange"/>
    <property type="evidence" value="ECO:0007669"/>
    <property type="project" value="TreeGrafter"/>
</dbReference>
<dbReference type="GO" id="GO:0140588">
    <property type="term" value="P:chromatin looping"/>
    <property type="evidence" value="ECO:0007669"/>
    <property type="project" value="InterPro"/>
</dbReference>
<dbReference type="CDD" id="cd23958">
    <property type="entry name" value="SCC2"/>
    <property type="match status" value="1"/>
</dbReference>
<feature type="region of interest" description="Disordered" evidence="7">
    <location>
        <begin position="189"/>
        <end position="215"/>
    </location>
</feature>
<dbReference type="GO" id="GO:0090694">
    <property type="term" value="C:Scc2-Scc4 cohesin loading complex"/>
    <property type="evidence" value="ECO:0007669"/>
    <property type="project" value="TreeGrafter"/>
</dbReference>
<dbReference type="RefSeq" id="XP_013323640.1">
    <property type="nucleotide sequence ID" value="XM_013468186.1"/>
</dbReference>
<feature type="compositionally biased region" description="Basic residues" evidence="7">
    <location>
        <begin position="1791"/>
        <end position="1805"/>
    </location>
</feature>
<feature type="compositionally biased region" description="Polar residues" evidence="7">
    <location>
        <begin position="189"/>
        <end position="213"/>
    </location>
</feature>
<keyword evidence="3 6" id="KW-0677">Repeat</keyword>
<dbReference type="GO" id="GO:0003682">
    <property type="term" value="F:chromatin binding"/>
    <property type="evidence" value="ECO:0007669"/>
    <property type="project" value="TreeGrafter"/>
</dbReference>
<dbReference type="InterPro" id="IPR033031">
    <property type="entry name" value="Scc2/Nipped-B"/>
</dbReference>
<dbReference type="InterPro" id="IPR024986">
    <property type="entry name" value="Nipped-B_C"/>
</dbReference>
<evidence type="ECO:0000256" key="1">
    <source>
        <dbReference type="ARBA" id="ARBA00004123"/>
    </source>
</evidence>
<dbReference type="GeneID" id="25321288"/>
<feature type="region of interest" description="Disordered" evidence="7">
    <location>
        <begin position="1747"/>
        <end position="1817"/>
    </location>
</feature>
<comment type="caution">
    <text evidence="9">The sequence shown here is derived from an EMBL/GenBank/DDBJ whole genome shotgun (WGS) entry which is preliminary data.</text>
</comment>
<dbReference type="GO" id="GO:0010468">
    <property type="term" value="P:regulation of gene expression"/>
    <property type="evidence" value="ECO:0007669"/>
    <property type="project" value="InterPro"/>
</dbReference>
<dbReference type="SUPFAM" id="SSF48371">
    <property type="entry name" value="ARM repeat"/>
    <property type="match status" value="1"/>
</dbReference>
<feature type="region of interest" description="Disordered" evidence="7">
    <location>
        <begin position="607"/>
        <end position="630"/>
    </location>
</feature>
<evidence type="ECO:0000259" key="8">
    <source>
        <dbReference type="Pfam" id="PF12830"/>
    </source>
</evidence>
<keyword evidence="4 6" id="KW-0539">Nucleus</keyword>
<dbReference type="EMBL" id="LASV01000719">
    <property type="protein sequence ID" value="KKA17028.1"/>
    <property type="molecule type" value="Genomic_DNA"/>
</dbReference>
<dbReference type="GO" id="GO:0034087">
    <property type="term" value="P:establishment of mitotic sister chromatid cohesion"/>
    <property type="evidence" value="ECO:0007669"/>
    <property type="project" value="TreeGrafter"/>
</dbReference>
<evidence type="ECO:0000256" key="7">
    <source>
        <dbReference type="SAM" id="MobiDB-lite"/>
    </source>
</evidence>
<dbReference type="GO" id="GO:0061775">
    <property type="term" value="F:cohesin loader activity"/>
    <property type="evidence" value="ECO:0007669"/>
    <property type="project" value="InterPro"/>
</dbReference>
<dbReference type="PANTHER" id="PTHR21704">
    <property type="entry name" value="NIPPED-B-LIKE PROTEIN DELANGIN SCC2-RELATED"/>
    <property type="match status" value="1"/>
</dbReference>
<evidence type="ECO:0000256" key="6">
    <source>
        <dbReference type="RuleBase" id="RU364107"/>
    </source>
</evidence>